<evidence type="ECO:0000313" key="2">
    <source>
        <dbReference type="EMBL" id="GHF07864.1"/>
    </source>
</evidence>
<keyword evidence="3" id="KW-1185">Reference proteome</keyword>
<dbReference type="PANTHER" id="PTHR37017">
    <property type="entry name" value="AB HYDROLASE-1 DOMAIN-CONTAINING PROTEIN-RELATED"/>
    <property type="match status" value="1"/>
</dbReference>
<dbReference type="PANTHER" id="PTHR37017:SF11">
    <property type="entry name" value="ESTERASE_LIPASE_THIOESTERASE DOMAIN-CONTAINING PROTEIN"/>
    <property type="match status" value="1"/>
</dbReference>
<dbReference type="GO" id="GO:0016787">
    <property type="term" value="F:hydrolase activity"/>
    <property type="evidence" value="ECO:0007669"/>
    <property type="project" value="UniProtKB-KW"/>
</dbReference>
<dbReference type="InterPro" id="IPR052897">
    <property type="entry name" value="Sec-Metab_Biosynth_Hydrolase"/>
</dbReference>
<dbReference type="SUPFAM" id="SSF53474">
    <property type="entry name" value="alpha/beta-Hydrolases"/>
    <property type="match status" value="1"/>
</dbReference>
<proteinExistence type="predicted"/>
<accession>A0A919AIH4</accession>
<organism evidence="2 3">
    <name type="scientific">Streptomyces fumanus</name>
    <dbReference type="NCBI Taxonomy" id="67302"/>
    <lineage>
        <taxon>Bacteria</taxon>
        <taxon>Bacillati</taxon>
        <taxon>Actinomycetota</taxon>
        <taxon>Actinomycetes</taxon>
        <taxon>Kitasatosporales</taxon>
        <taxon>Streptomycetaceae</taxon>
        <taxon>Streptomyces</taxon>
    </lineage>
</organism>
<feature type="domain" description="AB hydrolase-1" evidence="1">
    <location>
        <begin position="9"/>
        <end position="233"/>
    </location>
</feature>
<gene>
    <name evidence="2" type="ORF">GCM10018772_36150</name>
</gene>
<dbReference type="Pfam" id="PF12697">
    <property type="entry name" value="Abhydrolase_6"/>
    <property type="match status" value="1"/>
</dbReference>
<evidence type="ECO:0000259" key="1">
    <source>
        <dbReference type="Pfam" id="PF12697"/>
    </source>
</evidence>
<reference evidence="2" key="1">
    <citation type="journal article" date="2014" name="Int. J. Syst. Evol. Microbiol.">
        <title>Complete genome sequence of Corynebacterium casei LMG S-19264T (=DSM 44701T), isolated from a smear-ripened cheese.</title>
        <authorList>
            <consortium name="US DOE Joint Genome Institute (JGI-PGF)"/>
            <person name="Walter F."/>
            <person name="Albersmeier A."/>
            <person name="Kalinowski J."/>
            <person name="Ruckert C."/>
        </authorList>
    </citation>
    <scope>NUCLEOTIDE SEQUENCE</scope>
    <source>
        <strain evidence="2">JCM 4477</strain>
    </source>
</reference>
<dbReference type="InterPro" id="IPR000073">
    <property type="entry name" value="AB_hydrolase_1"/>
</dbReference>
<evidence type="ECO:0000313" key="3">
    <source>
        <dbReference type="Proteomes" id="UP000630718"/>
    </source>
</evidence>
<sequence length="253" mass="26243">MRRPARPAVVLAHGAFADASVWTAVTGLLTAGGLAVHAPDLHLRGLAQDAARLQDAVRRAGAPVVLVGHGYGGAVVTQAATGTDEVVALCYVAGFGLDAGECVLDVTGRFPAMPLLGSSLTADPAALGRDPAGRERELLLRAERFGPAYAADLPDAVRAALLARQRPITLGALTDTPGEPAWAGLPAWYAIAGADRLLNPTAQRFMAQRMAATEHVLDASHAVPLSRPAAVAAMIREATARATGDEDTHRPHR</sequence>
<dbReference type="Proteomes" id="UP000630718">
    <property type="component" value="Unassembled WGS sequence"/>
</dbReference>
<protein>
    <submittedName>
        <fullName evidence="2">Alpha/beta hydrolase</fullName>
    </submittedName>
</protein>
<dbReference type="EMBL" id="BNBI01000007">
    <property type="protein sequence ID" value="GHF07864.1"/>
    <property type="molecule type" value="Genomic_DNA"/>
</dbReference>
<dbReference type="AlphaFoldDB" id="A0A919AIH4"/>
<dbReference type="InterPro" id="IPR029058">
    <property type="entry name" value="AB_hydrolase_fold"/>
</dbReference>
<dbReference type="RefSeq" id="WP_229910434.1">
    <property type="nucleotide sequence ID" value="NZ_BNBI01000007.1"/>
</dbReference>
<comment type="caution">
    <text evidence="2">The sequence shown here is derived from an EMBL/GenBank/DDBJ whole genome shotgun (WGS) entry which is preliminary data.</text>
</comment>
<keyword evidence="2" id="KW-0378">Hydrolase</keyword>
<name>A0A919AIH4_9ACTN</name>
<reference evidence="2" key="2">
    <citation type="submission" date="2020-09" db="EMBL/GenBank/DDBJ databases">
        <authorList>
            <person name="Sun Q."/>
            <person name="Ohkuma M."/>
        </authorList>
    </citation>
    <scope>NUCLEOTIDE SEQUENCE</scope>
    <source>
        <strain evidence="2">JCM 4477</strain>
    </source>
</reference>
<dbReference type="Gene3D" id="3.40.50.1820">
    <property type="entry name" value="alpha/beta hydrolase"/>
    <property type="match status" value="1"/>
</dbReference>